<reference evidence="8" key="1">
    <citation type="submission" date="2021-01" db="EMBL/GenBank/DDBJ databases">
        <title>KCTC 19127 draft genome.</title>
        <authorList>
            <person name="An D."/>
        </authorList>
    </citation>
    <scope>NUCLEOTIDE SEQUENCE</scope>
    <source>
        <strain evidence="8">KCTC 19127</strain>
    </source>
</reference>
<comment type="subcellular location">
    <subcellularLocation>
        <location evidence="1">Cell membrane</location>
        <topology evidence="1">Multi-pass membrane protein</topology>
    </subcellularLocation>
</comment>
<evidence type="ECO:0000256" key="4">
    <source>
        <dbReference type="ARBA" id="ARBA00022989"/>
    </source>
</evidence>
<dbReference type="PIRSF" id="PIRSF035875">
    <property type="entry name" value="RNase_BN"/>
    <property type="match status" value="1"/>
</dbReference>
<dbReference type="Proteomes" id="UP000663801">
    <property type="component" value="Unassembled WGS sequence"/>
</dbReference>
<feature type="transmembrane region" description="Helical" evidence="7">
    <location>
        <begin position="208"/>
        <end position="227"/>
    </location>
</feature>
<keyword evidence="5 7" id="KW-0472">Membrane</keyword>
<feature type="region of interest" description="Disordered" evidence="6">
    <location>
        <begin position="1"/>
        <end position="24"/>
    </location>
</feature>
<evidence type="ECO:0000313" key="9">
    <source>
        <dbReference type="Proteomes" id="UP000663801"/>
    </source>
</evidence>
<evidence type="ECO:0000256" key="7">
    <source>
        <dbReference type="SAM" id="Phobius"/>
    </source>
</evidence>
<feature type="transmembrane region" description="Helical" evidence="7">
    <location>
        <begin position="239"/>
        <end position="262"/>
    </location>
</feature>
<evidence type="ECO:0000256" key="2">
    <source>
        <dbReference type="ARBA" id="ARBA00022475"/>
    </source>
</evidence>
<keyword evidence="3 7" id="KW-0812">Transmembrane</keyword>
<organism evidence="8 9">
    <name type="scientific">Nakamurella flavida</name>
    <dbReference type="NCBI Taxonomy" id="363630"/>
    <lineage>
        <taxon>Bacteria</taxon>
        <taxon>Bacillati</taxon>
        <taxon>Actinomycetota</taxon>
        <taxon>Actinomycetes</taxon>
        <taxon>Nakamurellales</taxon>
        <taxon>Nakamurellaceae</taxon>
        <taxon>Nakamurella</taxon>
    </lineage>
</organism>
<dbReference type="Pfam" id="PF03631">
    <property type="entry name" value="Virul_fac_BrkB"/>
    <property type="match status" value="1"/>
</dbReference>
<feature type="transmembrane region" description="Helical" evidence="7">
    <location>
        <begin position="274"/>
        <end position="296"/>
    </location>
</feature>
<dbReference type="GO" id="GO:0005886">
    <property type="term" value="C:plasma membrane"/>
    <property type="evidence" value="ECO:0007669"/>
    <property type="project" value="UniProtKB-SubCell"/>
</dbReference>
<evidence type="ECO:0000256" key="1">
    <source>
        <dbReference type="ARBA" id="ARBA00004651"/>
    </source>
</evidence>
<sequence length="313" mass="32775">MTGGGPPRPAPHPSPGAEGAPAVRRPAHRRFVLAVRRVSSAAGQDYVTGRAAESAFFAALALVPTVLTVIAVLRIERPLFGGDAAELVSADLARLLRVVLTSRGSVAADSADSLLQTTDRSLLGIGTLAAVFLLTRCMRSLQRALAAIAGVAPRSPRREWVRAAVLAVSVLVIGNVILAGFTLGPLFGHSRRVGRDHVGEIADTIWMWARWPLVGVIILGLAMVLLAQETPRGRRRRRSGLTGAGFTVIGWAVSTGLLPLYVSVAAPFSPALGSMGGGLILLTWLYLLMVSLLLGAEINAVRRAPSGTAVPSS</sequence>
<dbReference type="RefSeq" id="WP_205257528.1">
    <property type="nucleotide sequence ID" value="NZ_BAAAPV010000003.1"/>
</dbReference>
<gene>
    <name evidence="8" type="ORF">JL107_13300</name>
</gene>
<dbReference type="AlphaFoldDB" id="A0A938YMH9"/>
<protein>
    <submittedName>
        <fullName evidence="8">YihY/virulence factor BrkB family protein</fullName>
    </submittedName>
</protein>
<evidence type="ECO:0000256" key="5">
    <source>
        <dbReference type="ARBA" id="ARBA00023136"/>
    </source>
</evidence>
<dbReference type="PANTHER" id="PTHR30213">
    <property type="entry name" value="INNER MEMBRANE PROTEIN YHJD"/>
    <property type="match status" value="1"/>
</dbReference>
<keyword evidence="9" id="KW-1185">Reference proteome</keyword>
<dbReference type="PANTHER" id="PTHR30213:SF0">
    <property type="entry name" value="UPF0761 MEMBRANE PROTEIN YIHY"/>
    <property type="match status" value="1"/>
</dbReference>
<accession>A0A938YMH9</accession>
<feature type="transmembrane region" description="Helical" evidence="7">
    <location>
        <begin position="55"/>
        <end position="73"/>
    </location>
</feature>
<comment type="caution">
    <text evidence="8">The sequence shown here is derived from an EMBL/GenBank/DDBJ whole genome shotgun (WGS) entry which is preliminary data.</text>
</comment>
<keyword evidence="2" id="KW-1003">Cell membrane</keyword>
<evidence type="ECO:0000256" key="3">
    <source>
        <dbReference type="ARBA" id="ARBA00022692"/>
    </source>
</evidence>
<proteinExistence type="predicted"/>
<feature type="compositionally biased region" description="Pro residues" evidence="6">
    <location>
        <begin position="1"/>
        <end position="14"/>
    </location>
</feature>
<dbReference type="InterPro" id="IPR017039">
    <property type="entry name" value="Virul_fac_BrkB"/>
</dbReference>
<evidence type="ECO:0000313" key="8">
    <source>
        <dbReference type="EMBL" id="MBM9477423.1"/>
    </source>
</evidence>
<dbReference type="EMBL" id="JAERWL010000010">
    <property type="protein sequence ID" value="MBM9477423.1"/>
    <property type="molecule type" value="Genomic_DNA"/>
</dbReference>
<feature type="transmembrane region" description="Helical" evidence="7">
    <location>
        <begin position="163"/>
        <end position="188"/>
    </location>
</feature>
<evidence type="ECO:0000256" key="6">
    <source>
        <dbReference type="SAM" id="MobiDB-lite"/>
    </source>
</evidence>
<name>A0A938YMH9_9ACTN</name>
<keyword evidence="4 7" id="KW-1133">Transmembrane helix</keyword>